<dbReference type="GO" id="GO:0004666">
    <property type="term" value="F:prostaglandin-endoperoxide synthase activity"/>
    <property type="evidence" value="ECO:0007669"/>
    <property type="project" value="TreeGrafter"/>
</dbReference>
<dbReference type="PANTHER" id="PTHR11903">
    <property type="entry name" value="PROSTAGLANDIN G/H SYNTHASE"/>
    <property type="match status" value="1"/>
</dbReference>
<comment type="caution">
    <text evidence="7">The sequence shown here is derived from an EMBL/GenBank/DDBJ whole genome shotgun (WGS) entry which is preliminary data.</text>
</comment>
<keyword evidence="2" id="KW-0223">Dioxygenase</keyword>
<dbReference type="EMBL" id="CAICTM010001642">
    <property type="protein sequence ID" value="CAB9525210.1"/>
    <property type="molecule type" value="Genomic_DNA"/>
</dbReference>
<evidence type="ECO:0000256" key="6">
    <source>
        <dbReference type="SAM" id="SignalP"/>
    </source>
</evidence>
<keyword evidence="3" id="KW-0560">Oxidoreductase</keyword>
<feature type="chain" id="PRO_5040142344" evidence="6">
    <location>
        <begin position="25"/>
        <end position="605"/>
    </location>
</feature>
<dbReference type="Proteomes" id="UP001153069">
    <property type="component" value="Unassembled WGS sequence"/>
</dbReference>
<keyword evidence="4 5" id="KW-0408">Iron</keyword>
<dbReference type="PANTHER" id="PTHR11903:SF39">
    <property type="entry name" value="PROSTAGLANDIN G_H SYNTHASE 2-LIKE"/>
    <property type="match status" value="1"/>
</dbReference>
<dbReference type="PROSITE" id="PS50292">
    <property type="entry name" value="PEROXIDASE_3"/>
    <property type="match status" value="1"/>
</dbReference>
<dbReference type="GO" id="GO:0046872">
    <property type="term" value="F:metal ion binding"/>
    <property type="evidence" value="ECO:0007669"/>
    <property type="project" value="UniProtKB-KW"/>
</dbReference>
<dbReference type="OrthoDB" id="823504at2759"/>
<evidence type="ECO:0000256" key="2">
    <source>
        <dbReference type="ARBA" id="ARBA00022964"/>
    </source>
</evidence>
<keyword evidence="5" id="KW-0349">Heme</keyword>
<evidence type="ECO:0000313" key="8">
    <source>
        <dbReference type="Proteomes" id="UP001153069"/>
    </source>
</evidence>
<gene>
    <name evidence="7" type="ORF">SEMRO_1644_G288210.1</name>
</gene>
<dbReference type="InterPro" id="IPR037120">
    <property type="entry name" value="Haem_peroxidase_sf_animal"/>
</dbReference>
<feature type="signal peptide" evidence="6">
    <location>
        <begin position="1"/>
        <end position="24"/>
    </location>
</feature>
<evidence type="ECO:0000313" key="7">
    <source>
        <dbReference type="EMBL" id="CAB9525210.1"/>
    </source>
</evidence>
<dbReference type="SUPFAM" id="SSF48113">
    <property type="entry name" value="Heme-dependent peroxidases"/>
    <property type="match status" value="1"/>
</dbReference>
<dbReference type="Pfam" id="PF03098">
    <property type="entry name" value="An_peroxidase"/>
    <property type="match status" value="1"/>
</dbReference>
<dbReference type="GO" id="GO:0005737">
    <property type="term" value="C:cytoplasm"/>
    <property type="evidence" value="ECO:0007669"/>
    <property type="project" value="TreeGrafter"/>
</dbReference>
<organism evidence="7 8">
    <name type="scientific">Seminavis robusta</name>
    <dbReference type="NCBI Taxonomy" id="568900"/>
    <lineage>
        <taxon>Eukaryota</taxon>
        <taxon>Sar</taxon>
        <taxon>Stramenopiles</taxon>
        <taxon>Ochrophyta</taxon>
        <taxon>Bacillariophyta</taxon>
        <taxon>Bacillariophyceae</taxon>
        <taxon>Bacillariophycidae</taxon>
        <taxon>Naviculales</taxon>
        <taxon>Naviculaceae</taxon>
        <taxon>Seminavis</taxon>
    </lineage>
</organism>
<keyword evidence="6" id="KW-0732">Signal</keyword>
<dbReference type="AlphaFoldDB" id="A0A9N8ERQ0"/>
<protein>
    <submittedName>
        <fullName evidence="7">Prostaglandin G/H synthase</fullName>
    </submittedName>
</protein>
<dbReference type="InterPro" id="IPR010255">
    <property type="entry name" value="Haem_peroxidase_sf"/>
</dbReference>
<evidence type="ECO:0000256" key="1">
    <source>
        <dbReference type="ARBA" id="ARBA00022723"/>
    </source>
</evidence>
<dbReference type="GO" id="GO:0006979">
    <property type="term" value="P:response to oxidative stress"/>
    <property type="evidence" value="ECO:0007669"/>
    <property type="project" value="InterPro"/>
</dbReference>
<name>A0A9N8ERQ0_9STRA</name>
<dbReference type="GO" id="GO:0016702">
    <property type="term" value="F:oxidoreductase activity, acting on single donors with incorporation of molecular oxygen, incorporation of two atoms of oxygen"/>
    <property type="evidence" value="ECO:0007669"/>
    <property type="project" value="TreeGrafter"/>
</dbReference>
<evidence type="ECO:0000256" key="4">
    <source>
        <dbReference type="ARBA" id="ARBA00023004"/>
    </source>
</evidence>
<sequence>MNFFRSALCLLLPVLLATIQSVQSNDEDNNDLTMEEAAALLELATAYNRDGTDYFCSLGNHRPHGLSCKAPYASWDSLTDKSYYSRHLPPADPQWVESLPPMEDVTEQLFRTKNGQRKEASRSTMMFATFAQYVVESIIATGFNPETGTPAYEKYEGTHQIDLMPLYGRTVEQTNALRLQDNTQGFKGRLKSQVLHEEEYSPFLYDKDGTVDPQFLPLVEEYTTQFPGGGATNRRCRALQFTDNSTFFAMGHMDGNLLPNIVALNTLFLREHNRIAGELETLYSDWDDERVFQTARNINIVLYIKLIVDEYIQHISFLPIYSLDVGPWMWNATWNKENWISAEFSVLYRFHAMVPSTLHFGGEQIPLMQSLGRNDLFVDGILNLRETFEDLSAQKAMSMEPFNTDTFLLPRETEALRMSRALGFRSYAEYAEYWGYEERPKTFEDISTDPQVVATLKELYPTVDDVEYYVGLIAQDHRTNGVFGGNLMAAVALDAFSQVYTNPLLSRNLWKEETFSGYGWKLIHEKQTLETLLQRNVPDAEGLAYIGMGNNAPLPNIAGGGSSKANEDPVVEATTLENAGTASSASTVAIHSLLGVILVALSVLA</sequence>
<dbReference type="InterPro" id="IPR050783">
    <property type="entry name" value="Oxylipin_biosynth_metab"/>
</dbReference>
<dbReference type="InterPro" id="IPR019791">
    <property type="entry name" value="Haem_peroxidase_animal"/>
</dbReference>
<feature type="binding site" description="axial binding residue" evidence="5">
    <location>
        <position position="351"/>
    </location>
    <ligand>
        <name>heme b</name>
        <dbReference type="ChEBI" id="CHEBI:60344"/>
    </ligand>
    <ligandPart>
        <name>Fe</name>
        <dbReference type="ChEBI" id="CHEBI:18248"/>
    </ligandPart>
</feature>
<evidence type="ECO:0000256" key="5">
    <source>
        <dbReference type="PIRSR" id="PIRSR619791-2"/>
    </source>
</evidence>
<reference evidence="7" key="1">
    <citation type="submission" date="2020-06" db="EMBL/GenBank/DDBJ databases">
        <authorList>
            <consortium name="Plant Systems Biology data submission"/>
        </authorList>
    </citation>
    <scope>NUCLEOTIDE SEQUENCE</scope>
    <source>
        <strain evidence="7">D6</strain>
    </source>
</reference>
<proteinExistence type="predicted"/>
<dbReference type="GO" id="GO:0004601">
    <property type="term" value="F:peroxidase activity"/>
    <property type="evidence" value="ECO:0007669"/>
    <property type="project" value="InterPro"/>
</dbReference>
<dbReference type="Gene3D" id="1.10.640.10">
    <property type="entry name" value="Haem peroxidase domain superfamily, animal type"/>
    <property type="match status" value="1"/>
</dbReference>
<evidence type="ECO:0000256" key="3">
    <source>
        <dbReference type="ARBA" id="ARBA00023002"/>
    </source>
</evidence>
<keyword evidence="1 5" id="KW-0479">Metal-binding</keyword>
<keyword evidence="8" id="KW-1185">Reference proteome</keyword>
<accession>A0A9N8ERQ0</accession>
<dbReference type="GO" id="GO:0020037">
    <property type="term" value="F:heme binding"/>
    <property type="evidence" value="ECO:0007669"/>
    <property type="project" value="InterPro"/>
</dbReference>
<dbReference type="PRINTS" id="PR00457">
    <property type="entry name" value="ANPEROXIDASE"/>
</dbReference>
<dbReference type="GO" id="GO:0006631">
    <property type="term" value="P:fatty acid metabolic process"/>
    <property type="evidence" value="ECO:0007669"/>
    <property type="project" value="UniProtKB-ARBA"/>
</dbReference>